<dbReference type="EMBL" id="JBGUAW010000004">
    <property type="protein sequence ID" value="MFA9460543.1"/>
    <property type="molecule type" value="Genomic_DNA"/>
</dbReference>
<protein>
    <submittedName>
        <fullName evidence="7">Cytochrome c family protein</fullName>
    </submittedName>
</protein>
<dbReference type="SUPFAM" id="SSF46626">
    <property type="entry name" value="Cytochrome c"/>
    <property type="match status" value="1"/>
</dbReference>
<evidence type="ECO:0000259" key="6">
    <source>
        <dbReference type="PROSITE" id="PS51007"/>
    </source>
</evidence>
<keyword evidence="2 4" id="KW-0479">Metal-binding</keyword>
<feature type="chain" id="PRO_5046908764" evidence="5">
    <location>
        <begin position="27"/>
        <end position="131"/>
    </location>
</feature>
<evidence type="ECO:0000256" key="4">
    <source>
        <dbReference type="PROSITE-ProRule" id="PRU00433"/>
    </source>
</evidence>
<evidence type="ECO:0000256" key="5">
    <source>
        <dbReference type="SAM" id="SignalP"/>
    </source>
</evidence>
<dbReference type="Proteomes" id="UP001575181">
    <property type="component" value="Unassembled WGS sequence"/>
</dbReference>
<organism evidence="7 8">
    <name type="scientific">Thiohalorhabdus methylotrophus</name>
    <dbReference type="NCBI Taxonomy" id="3242694"/>
    <lineage>
        <taxon>Bacteria</taxon>
        <taxon>Pseudomonadati</taxon>
        <taxon>Pseudomonadota</taxon>
        <taxon>Gammaproteobacteria</taxon>
        <taxon>Thiohalorhabdales</taxon>
        <taxon>Thiohalorhabdaceae</taxon>
        <taxon>Thiohalorhabdus</taxon>
    </lineage>
</organism>
<dbReference type="PROSITE" id="PS51007">
    <property type="entry name" value="CYTC"/>
    <property type="match status" value="1"/>
</dbReference>
<evidence type="ECO:0000256" key="3">
    <source>
        <dbReference type="ARBA" id="ARBA00023004"/>
    </source>
</evidence>
<sequence>MIIGRGRLRTGALLLCAAMLASPVRAQSGDGEGKEQGQEESFIPPEVHVCLGCHTIDRAGRQGTDAAPPLWNVMDRSPSVEGVEVERWTAESLQRWLANPRAMAPRTSSRFPGYADPAVRERVIEFLQERN</sequence>
<dbReference type="Gene3D" id="1.10.760.10">
    <property type="entry name" value="Cytochrome c-like domain"/>
    <property type="match status" value="1"/>
</dbReference>
<keyword evidence="8" id="KW-1185">Reference proteome</keyword>
<keyword evidence="5" id="KW-0732">Signal</keyword>
<keyword evidence="3 4" id="KW-0408">Iron</keyword>
<keyword evidence="1 4" id="KW-0349">Heme</keyword>
<accession>A0ABV4TT85</accession>
<reference evidence="7 8" key="1">
    <citation type="submission" date="2024-08" db="EMBL/GenBank/DDBJ databases">
        <title>Whole-genome sequencing of halo(alkali)philic microorganisms from hypersaline lakes.</title>
        <authorList>
            <person name="Sorokin D.Y."/>
            <person name="Merkel A.Y."/>
            <person name="Messina E."/>
            <person name="Yakimov M."/>
        </authorList>
    </citation>
    <scope>NUCLEOTIDE SEQUENCE [LARGE SCALE GENOMIC DNA]</scope>
    <source>
        <strain evidence="7 8">Cl-TMA</strain>
    </source>
</reference>
<dbReference type="RefSeq" id="WP_373655327.1">
    <property type="nucleotide sequence ID" value="NZ_JBGUAW010000004.1"/>
</dbReference>
<dbReference type="InterPro" id="IPR036909">
    <property type="entry name" value="Cyt_c-like_dom_sf"/>
</dbReference>
<evidence type="ECO:0000256" key="1">
    <source>
        <dbReference type="ARBA" id="ARBA00022617"/>
    </source>
</evidence>
<proteinExistence type="predicted"/>
<gene>
    <name evidence="7" type="ORF">ACERLL_06840</name>
</gene>
<evidence type="ECO:0000313" key="7">
    <source>
        <dbReference type="EMBL" id="MFA9460543.1"/>
    </source>
</evidence>
<evidence type="ECO:0000313" key="8">
    <source>
        <dbReference type="Proteomes" id="UP001575181"/>
    </source>
</evidence>
<comment type="caution">
    <text evidence="7">The sequence shown here is derived from an EMBL/GenBank/DDBJ whole genome shotgun (WGS) entry which is preliminary data.</text>
</comment>
<name>A0ABV4TT85_9GAMM</name>
<feature type="signal peptide" evidence="5">
    <location>
        <begin position="1"/>
        <end position="26"/>
    </location>
</feature>
<evidence type="ECO:0000256" key="2">
    <source>
        <dbReference type="ARBA" id="ARBA00022723"/>
    </source>
</evidence>
<dbReference type="InterPro" id="IPR009056">
    <property type="entry name" value="Cyt_c-like_dom"/>
</dbReference>
<feature type="domain" description="Cytochrome c" evidence="6">
    <location>
        <begin position="33"/>
        <end position="131"/>
    </location>
</feature>